<keyword evidence="3" id="KW-0479">Metal-binding</keyword>
<comment type="cofactor">
    <cofactor evidence="1">
        <name>Zn(2+)</name>
        <dbReference type="ChEBI" id="CHEBI:29105"/>
    </cofactor>
</comment>
<dbReference type="GO" id="GO:0016491">
    <property type="term" value="F:oxidoreductase activity"/>
    <property type="evidence" value="ECO:0007669"/>
    <property type="project" value="UniProtKB-KW"/>
</dbReference>
<dbReference type="Proteomes" id="UP000236291">
    <property type="component" value="Unassembled WGS sequence"/>
</dbReference>
<dbReference type="InterPro" id="IPR013149">
    <property type="entry name" value="ADH-like_C"/>
</dbReference>
<name>A0A2K3KK96_TRIPR</name>
<evidence type="ECO:0000259" key="6">
    <source>
        <dbReference type="Pfam" id="PF00107"/>
    </source>
</evidence>
<feature type="non-terminal residue" evidence="7">
    <location>
        <position position="1"/>
    </location>
</feature>
<keyword evidence="5" id="KW-0560">Oxidoreductase</keyword>
<keyword evidence="4" id="KW-0862">Zinc</keyword>
<gene>
    <name evidence="7" type="ORF">L195_g055235</name>
</gene>
<reference evidence="7 8" key="2">
    <citation type="journal article" date="2017" name="Front. Plant Sci.">
        <title>Gene Classification and Mining of Molecular Markers Useful in Red Clover (Trifolium pratense) Breeding.</title>
        <authorList>
            <person name="Istvanek J."/>
            <person name="Dluhosova J."/>
            <person name="Dluhos P."/>
            <person name="Patkova L."/>
            <person name="Nedelnik J."/>
            <person name="Repkova J."/>
        </authorList>
    </citation>
    <scope>NUCLEOTIDE SEQUENCE [LARGE SCALE GENOMIC DNA]</scope>
    <source>
        <strain evidence="8">cv. Tatra</strain>
        <tissue evidence="7">Young leaves</tissue>
    </source>
</reference>
<comment type="caution">
    <text evidence="7">The sequence shown here is derived from an EMBL/GenBank/DDBJ whole genome shotgun (WGS) entry which is preliminary data.</text>
</comment>
<evidence type="ECO:0000256" key="5">
    <source>
        <dbReference type="ARBA" id="ARBA00023002"/>
    </source>
</evidence>
<evidence type="ECO:0000256" key="1">
    <source>
        <dbReference type="ARBA" id="ARBA00001947"/>
    </source>
</evidence>
<comment type="similarity">
    <text evidence="2">Belongs to the zinc-containing alcohol dehydrogenase family.</text>
</comment>
<dbReference type="PANTHER" id="PTHR43161:SF9">
    <property type="entry name" value="SORBITOL DEHYDROGENASE"/>
    <property type="match status" value="1"/>
</dbReference>
<organism evidence="7 8">
    <name type="scientific">Trifolium pratense</name>
    <name type="common">Red clover</name>
    <dbReference type="NCBI Taxonomy" id="57577"/>
    <lineage>
        <taxon>Eukaryota</taxon>
        <taxon>Viridiplantae</taxon>
        <taxon>Streptophyta</taxon>
        <taxon>Embryophyta</taxon>
        <taxon>Tracheophyta</taxon>
        <taxon>Spermatophyta</taxon>
        <taxon>Magnoliopsida</taxon>
        <taxon>eudicotyledons</taxon>
        <taxon>Gunneridae</taxon>
        <taxon>Pentapetalae</taxon>
        <taxon>rosids</taxon>
        <taxon>fabids</taxon>
        <taxon>Fabales</taxon>
        <taxon>Fabaceae</taxon>
        <taxon>Papilionoideae</taxon>
        <taxon>50 kb inversion clade</taxon>
        <taxon>NPAAA clade</taxon>
        <taxon>Hologalegina</taxon>
        <taxon>IRL clade</taxon>
        <taxon>Trifolieae</taxon>
        <taxon>Trifolium</taxon>
    </lineage>
</organism>
<dbReference type="GO" id="GO:0046872">
    <property type="term" value="F:metal ion binding"/>
    <property type="evidence" value="ECO:0007669"/>
    <property type="project" value="UniProtKB-KW"/>
</dbReference>
<dbReference type="Pfam" id="PF00107">
    <property type="entry name" value="ADH_zinc_N"/>
    <property type="match status" value="1"/>
</dbReference>
<dbReference type="Gene3D" id="3.40.50.720">
    <property type="entry name" value="NAD(P)-binding Rossmann-like Domain"/>
    <property type="match status" value="1"/>
</dbReference>
<feature type="domain" description="Alcohol dehydrogenase-like C-terminal" evidence="6">
    <location>
        <begin position="6"/>
        <end position="60"/>
    </location>
</feature>
<dbReference type="PANTHER" id="PTHR43161">
    <property type="entry name" value="SORBITOL DEHYDROGENASE"/>
    <property type="match status" value="1"/>
</dbReference>
<evidence type="ECO:0000256" key="4">
    <source>
        <dbReference type="ARBA" id="ARBA00022833"/>
    </source>
</evidence>
<dbReference type="InterPro" id="IPR036291">
    <property type="entry name" value="NAD(P)-bd_dom_sf"/>
</dbReference>
<reference evidence="7 8" key="1">
    <citation type="journal article" date="2014" name="Am. J. Bot.">
        <title>Genome assembly and annotation for red clover (Trifolium pratense; Fabaceae).</title>
        <authorList>
            <person name="Istvanek J."/>
            <person name="Jaros M."/>
            <person name="Krenek A."/>
            <person name="Repkova J."/>
        </authorList>
    </citation>
    <scope>NUCLEOTIDE SEQUENCE [LARGE SCALE GENOMIC DNA]</scope>
    <source>
        <strain evidence="8">cv. Tatra</strain>
        <tissue evidence="7">Young leaves</tissue>
    </source>
</reference>
<proteinExistence type="inferred from homology"/>
<evidence type="ECO:0000313" key="7">
    <source>
        <dbReference type="EMBL" id="PNX66704.1"/>
    </source>
</evidence>
<dbReference type="EMBL" id="ASHM01099784">
    <property type="protein sequence ID" value="PNX66704.1"/>
    <property type="molecule type" value="Genomic_DNA"/>
</dbReference>
<evidence type="ECO:0000256" key="3">
    <source>
        <dbReference type="ARBA" id="ARBA00022723"/>
    </source>
</evidence>
<evidence type="ECO:0000313" key="8">
    <source>
        <dbReference type="Proteomes" id="UP000236291"/>
    </source>
</evidence>
<accession>A0A2K3KK96</accession>
<evidence type="ECO:0000256" key="2">
    <source>
        <dbReference type="ARBA" id="ARBA00008072"/>
    </source>
</evidence>
<protein>
    <submittedName>
        <fullName evidence="7">L-idonate 5-dehydrogenase</fullName>
    </submittedName>
</protein>
<dbReference type="SUPFAM" id="SSF51735">
    <property type="entry name" value="NAD(P)-binding Rossmann-fold domains"/>
    <property type="match status" value="1"/>
</dbReference>
<dbReference type="AlphaFoldDB" id="A0A2K3KK96"/>
<dbReference type="STRING" id="57577.A0A2K3KK96"/>
<sequence length="63" mass="6531">DVAKEVKQIHNVMGAGVDVTFDCAGFNKTMTTALNVTQPGGKVCLLGMGHSEMTVPLTPAAAR</sequence>